<proteinExistence type="predicted"/>
<keyword evidence="1" id="KW-1133">Transmembrane helix</keyword>
<gene>
    <name evidence="2" type="ORF">ACFQDH_18025</name>
</gene>
<dbReference type="Proteomes" id="UP001596298">
    <property type="component" value="Unassembled WGS sequence"/>
</dbReference>
<reference evidence="3" key="1">
    <citation type="journal article" date="2019" name="Int. J. Syst. Evol. Microbiol.">
        <title>The Global Catalogue of Microorganisms (GCM) 10K type strain sequencing project: providing services to taxonomists for standard genome sequencing and annotation.</title>
        <authorList>
            <consortium name="The Broad Institute Genomics Platform"/>
            <consortium name="The Broad Institute Genome Sequencing Center for Infectious Disease"/>
            <person name="Wu L."/>
            <person name="Ma J."/>
        </authorList>
    </citation>
    <scope>NUCLEOTIDE SEQUENCE [LARGE SCALE GENOMIC DNA]</scope>
    <source>
        <strain evidence="3">CCUG 58127</strain>
    </source>
</reference>
<sequence length="181" mass="19113">MRLFRFSRLLRVLQDKLPVHSEPAQRRRQNWLGGGLIALGVGLAVTSFLGPLVTGVIRYRVTGLMRTQLEAADAVSLIVVAPVSVALGLAALRGARLTAPLALAPATYTLYMVTEVVLGPDYSGIPGNVERFFPLLLGLLLVAGAVGVGAWTMTSPAVVPALSPGRARLTGECLPERPCCS</sequence>
<dbReference type="EMBL" id="JBHSWH010000001">
    <property type="protein sequence ID" value="MFC6707098.1"/>
    <property type="molecule type" value="Genomic_DNA"/>
</dbReference>
<evidence type="ECO:0000256" key="1">
    <source>
        <dbReference type="SAM" id="Phobius"/>
    </source>
</evidence>
<feature type="transmembrane region" description="Helical" evidence="1">
    <location>
        <begin position="74"/>
        <end position="92"/>
    </location>
</feature>
<accession>A0ABW2AJJ9</accession>
<keyword evidence="1" id="KW-0812">Transmembrane</keyword>
<dbReference type="RefSeq" id="WP_382403766.1">
    <property type="nucleotide sequence ID" value="NZ_JBHSWH010000001.1"/>
</dbReference>
<evidence type="ECO:0000313" key="3">
    <source>
        <dbReference type="Proteomes" id="UP001596298"/>
    </source>
</evidence>
<organism evidence="2 3">
    <name type="scientific">Flexivirga alba</name>
    <dbReference type="NCBI Taxonomy" id="702742"/>
    <lineage>
        <taxon>Bacteria</taxon>
        <taxon>Bacillati</taxon>
        <taxon>Actinomycetota</taxon>
        <taxon>Actinomycetes</taxon>
        <taxon>Micrococcales</taxon>
        <taxon>Dermacoccaceae</taxon>
        <taxon>Flexivirga</taxon>
    </lineage>
</organism>
<feature type="transmembrane region" description="Helical" evidence="1">
    <location>
        <begin position="31"/>
        <end position="54"/>
    </location>
</feature>
<keyword evidence="3" id="KW-1185">Reference proteome</keyword>
<name>A0ABW2AJJ9_9MICO</name>
<feature type="transmembrane region" description="Helical" evidence="1">
    <location>
        <begin position="99"/>
        <end position="120"/>
    </location>
</feature>
<keyword evidence="1" id="KW-0472">Membrane</keyword>
<evidence type="ECO:0000313" key="2">
    <source>
        <dbReference type="EMBL" id="MFC6707098.1"/>
    </source>
</evidence>
<protein>
    <submittedName>
        <fullName evidence="2">Uncharacterized protein</fullName>
    </submittedName>
</protein>
<feature type="transmembrane region" description="Helical" evidence="1">
    <location>
        <begin position="132"/>
        <end position="153"/>
    </location>
</feature>
<comment type="caution">
    <text evidence="2">The sequence shown here is derived from an EMBL/GenBank/DDBJ whole genome shotgun (WGS) entry which is preliminary data.</text>
</comment>